<dbReference type="InterPro" id="IPR036291">
    <property type="entry name" value="NAD(P)-bd_dom_sf"/>
</dbReference>
<keyword evidence="8" id="KW-1185">Reference proteome</keyword>
<dbReference type="SUPFAM" id="SSF52283">
    <property type="entry name" value="Formate/glycerate dehydrogenase catalytic domain-like"/>
    <property type="match status" value="1"/>
</dbReference>
<dbReference type="CDD" id="cd05300">
    <property type="entry name" value="2-Hacid_dh_1"/>
    <property type="match status" value="1"/>
</dbReference>
<dbReference type="EMBL" id="MDER01000027">
    <property type="protein sequence ID" value="ODP29919.1"/>
    <property type="molecule type" value="Genomic_DNA"/>
</dbReference>
<evidence type="ECO:0000313" key="8">
    <source>
        <dbReference type="Proteomes" id="UP000094578"/>
    </source>
</evidence>
<dbReference type="Gene3D" id="3.40.50.720">
    <property type="entry name" value="NAD(P)-binding Rossmann-like Domain"/>
    <property type="match status" value="2"/>
</dbReference>
<dbReference type="FunFam" id="3.40.50.720:FF:000363">
    <property type="entry name" value="D-isomer specific 2-hydroxyacid dehydrogenase"/>
    <property type="match status" value="1"/>
</dbReference>
<evidence type="ECO:0000313" key="7">
    <source>
        <dbReference type="EMBL" id="ODP29919.1"/>
    </source>
</evidence>
<comment type="similarity">
    <text evidence="1 4">Belongs to the D-isomer specific 2-hydroxyacid dehydrogenase family.</text>
</comment>
<evidence type="ECO:0000256" key="3">
    <source>
        <dbReference type="ARBA" id="ARBA00023027"/>
    </source>
</evidence>
<accession>A0A1E3L814</accession>
<dbReference type="PANTHER" id="PTHR43333">
    <property type="entry name" value="2-HACID_DH_C DOMAIN-CONTAINING PROTEIN"/>
    <property type="match status" value="1"/>
</dbReference>
<protein>
    <submittedName>
        <fullName evidence="7">Phosphoglycerate dehydrogenase</fullName>
        <ecNumber evidence="7">1.1.1.95</ecNumber>
    </submittedName>
</protein>
<comment type="caution">
    <text evidence="7">The sequence shown here is derived from an EMBL/GenBank/DDBJ whole genome shotgun (WGS) entry which is preliminary data.</text>
</comment>
<dbReference type="Pfam" id="PF02826">
    <property type="entry name" value="2-Hacid_dh_C"/>
    <property type="match status" value="1"/>
</dbReference>
<dbReference type="Pfam" id="PF00389">
    <property type="entry name" value="2-Hacid_dh"/>
    <property type="match status" value="1"/>
</dbReference>
<feature type="domain" description="D-isomer specific 2-hydroxyacid dehydrogenase NAD-binding" evidence="6">
    <location>
        <begin position="105"/>
        <end position="279"/>
    </location>
</feature>
<gene>
    <name evidence="7" type="primary">serA</name>
    <name evidence="7" type="ORF">PTI45_00694</name>
</gene>
<feature type="domain" description="D-isomer specific 2-hydroxyacid dehydrogenase catalytic" evidence="5">
    <location>
        <begin position="4"/>
        <end position="307"/>
    </location>
</feature>
<dbReference type="GO" id="GO:0004617">
    <property type="term" value="F:phosphoglycerate dehydrogenase activity"/>
    <property type="evidence" value="ECO:0007669"/>
    <property type="project" value="UniProtKB-EC"/>
</dbReference>
<reference evidence="7 8" key="1">
    <citation type="submission" date="2016-08" db="EMBL/GenBank/DDBJ databases">
        <title>Genome sequencing of Paenibacillus sp. TI45-13ar, isolated from Korean traditional nuruk.</title>
        <authorList>
            <person name="Kim S.-J."/>
        </authorList>
    </citation>
    <scope>NUCLEOTIDE SEQUENCE [LARGE SCALE GENOMIC DNA]</scope>
    <source>
        <strain evidence="7 8">TI45-13ar</strain>
    </source>
</reference>
<dbReference type="PANTHER" id="PTHR43333:SF1">
    <property type="entry name" value="D-ISOMER SPECIFIC 2-HYDROXYACID DEHYDROGENASE NAD-BINDING DOMAIN-CONTAINING PROTEIN"/>
    <property type="match status" value="1"/>
</dbReference>
<organism evidence="7 8">
    <name type="scientific">Paenibacillus nuruki</name>
    <dbReference type="NCBI Taxonomy" id="1886670"/>
    <lineage>
        <taxon>Bacteria</taxon>
        <taxon>Bacillati</taxon>
        <taxon>Bacillota</taxon>
        <taxon>Bacilli</taxon>
        <taxon>Bacillales</taxon>
        <taxon>Paenibacillaceae</taxon>
        <taxon>Paenibacillus</taxon>
    </lineage>
</organism>
<evidence type="ECO:0000259" key="5">
    <source>
        <dbReference type="Pfam" id="PF00389"/>
    </source>
</evidence>
<evidence type="ECO:0000259" key="6">
    <source>
        <dbReference type="Pfam" id="PF02826"/>
    </source>
</evidence>
<dbReference type="SUPFAM" id="SSF51735">
    <property type="entry name" value="NAD(P)-binding Rossmann-fold domains"/>
    <property type="match status" value="1"/>
</dbReference>
<dbReference type="InterPro" id="IPR006140">
    <property type="entry name" value="D-isomer_DH_NAD-bd"/>
</dbReference>
<dbReference type="STRING" id="1886670.PTI45_00694"/>
<dbReference type="Proteomes" id="UP000094578">
    <property type="component" value="Unassembled WGS sequence"/>
</dbReference>
<keyword evidence="2 4" id="KW-0560">Oxidoreductase</keyword>
<dbReference type="EC" id="1.1.1.95" evidence="7"/>
<proteinExistence type="inferred from homology"/>
<dbReference type="AlphaFoldDB" id="A0A1E3L814"/>
<keyword evidence="3" id="KW-0520">NAD</keyword>
<dbReference type="InterPro" id="IPR006139">
    <property type="entry name" value="D-isomer_2_OHA_DH_cat_dom"/>
</dbReference>
<evidence type="ECO:0000256" key="4">
    <source>
        <dbReference type="RuleBase" id="RU003719"/>
    </source>
</evidence>
<evidence type="ECO:0000256" key="2">
    <source>
        <dbReference type="ARBA" id="ARBA00023002"/>
    </source>
</evidence>
<sequence length="317" mass="35543">MSTILFLQELDEAQQQQIQSTAPQYQLKAVPAKQADASLFKDAEIIVGWSKKLADYILAEDCPVKWIQTWSAGVDNMPLEKLHHKQVQLTSANGVHTVPISEQIFGYMLAFSRNFHQAIRQQSKQTWDTSGTFTELKGKSIAIVGVGNIGQETARLAQAFGMHTIGVRRSGEATEYIEQMYTMDKLDTALAEADYVVNILPLTDETQQLFNQERFAAMKKNAIFINVGRGSTVDTDALVHALEEKVIAGAGLDVFDPEPLPEDHVLWNMEQVIITPHIAGSNEHYTERVLDIFLTNLKSYQENQTLPVNLVDYGKKY</sequence>
<evidence type="ECO:0000256" key="1">
    <source>
        <dbReference type="ARBA" id="ARBA00005854"/>
    </source>
</evidence>
<dbReference type="PATRIC" id="fig|1886670.3.peg.712"/>
<dbReference type="GO" id="GO:0051287">
    <property type="term" value="F:NAD binding"/>
    <property type="evidence" value="ECO:0007669"/>
    <property type="project" value="InterPro"/>
</dbReference>
<dbReference type="RefSeq" id="WP_069326155.1">
    <property type="nucleotide sequence ID" value="NZ_MDER01000027.1"/>
</dbReference>
<name>A0A1E3L814_9BACL</name>